<dbReference type="Gene3D" id="2.130.10.10">
    <property type="entry name" value="YVTN repeat-like/Quinoprotein amine dehydrogenase"/>
    <property type="match status" value="2"/>
</dbReference>
<dbReference type="EMBL" id="KZ826027">
    <property type="protein sequence ID" value="PYH89489.1"/>
    <property type="molecule type" value="Genomic_DNA"/>
</dbReference>
<dbReference type="AlphaFoldDB" id="A0A319CXR1"/>
<evidence type="ECO:0000256" key="2">
    <source>
        <dbReference type="PROSITE-ProRule" id="PRU00221"/>
    </source>
</evidence>
<name>A0A319CXR1_9EURO</name>
<dbReference type="SMART" id="SM00320">
    <property type="entry name" value="WD40"/>
    <property type="match status" value="3"/>
</dbReference>
<sequence>MSSTNIETNAEFAGSNKGVQFGSNHGSINFFDGTYSEKTIKPKFDKKRIEEEKGGLLHDWRDTETSQLLWIKGDPGKGKTMLHTTKDSDTKDTNNNRINSATAALRGLIHMLGRSQPSLQDCVSERFLDNENAWFESCEVFLNILANPDLRNTYIIIGALDECTTDLTRLLELLEKHSSTCPKVKWLVSSRNWRNIGTYLDTTAKIKLRLELNDEDLSTALAKRNEYSKVTQNAVEDHLMSNGKGTFLWVALVCQKLTDVESWEVQNELKNFPPVKMSSKSTATMCTSILGIITTVYRPITDIKSLIKIIGLCGSFLTLRDQTISLVHQSAQDFLQREASQDIHPNGLQEIHYNIYSKSLQALHKVLRQDIYNLGDHTISISQVRQPDPDPLAAIRYANVYWVDHLNDYAQWMEVSEPTNLQERPLLETFLRQDLLHWLEALSLSKGVPEGATLMLKLEGLLKTKKSDLQLLDRVHDAYRFIIHHKTMIGNYPLQVYTSAIFFSPWDSITRTYKPIMEEGWGACLQTLEGHSHKVYGQCLQTFKGHSDYVRSVAFSYNSIWLASGSNDYTVKLWSPCSGHCVQTFKGESLVDAVSFSHDARWLASAGWHVINIWDTQSGKCLHTLKDPNSFSSIGSVAFSHDSRWLASASLDKTVKLWSAYSGQCLQTFKYDNMGFFGIFAA</sequence>
<dbReference type="Proteomes" id="UP000247810">
    <property type="component" value="Unassembled WGS sequence"/>
</dbReference>
<dbReference type="OrthoDB" id="674604at2759"/>
<keyword evidence="5" id="KW-1185">Reference proteome</keyword>
<reference evidence="4 5" key="1">
    <citation type="submission" date="2018-02" db="EMBL/GenBank/DDBJ databases">
        <title>The genomes of Aspergillus section Nigri reveals drivers in fungal speciation.</title>
        <authorList>
            <consortium name="DOE Joint Genome Institute"/>
            <person name="Vesth T.C."/>
            <person name="Nybo J."/>
            <person name="Theobald S."/>
            <person name="Brandl J."/>
            <person name="Frisvad J.C."/>
            <person name="Nielsen K.F."/>
            <person name="Lyhne E.K."/>
            <person name="Kogle M.E."/>
            <person name="Kuo A."/>
            <person name="Riley R."/>
            <person name="Clum A."/>
            <person name="Nolan M."/>
            <person name="Lipzen A."/>
            <person name="Salamov A."/>
            <person name="Henrissat B."/>
            <person name="Wiebenga A."/>
            <person name="De vries R.P."/>
            <person name="Grigoriev I.V."/>
            <person name="Mortensen U.H."/>
            <person name="Andersen M.R."/>
            <person name="Baker S.E."/>
        </authorList>
    </citation>
    <scope>NUCLEOTIDE SEQUENCE [LARGE SCALE GENOMIC DNA]</scope>
    <source>
        <strain evidence="4 5">CBS 707.79</strain>
    </source>
</reference>
<dbReference type="InterPro" id="IPR056884">
    <property type="entry name" value="NPHP3-like_N"/>
</dbReference>
<dbReference type="STRING" id="1448320.A0A319CXR1"/>
<feature type="domain" description="Nephrocystin 3-like N-terminal" evidence="3">
    <location>
        <begin position="58"/>
        <end position="191"/>
    </location>
</feature>
<feature type="repeat" description="WD" evidence="2">
    <location>
        <begin position="632"/>
        <end position="668"/>
    </location>
</feature>
<dbReference type="InterPro" id="IPR036322">
    <property type="entry name" value="WD40_repeat_dom_sf"/>
</dbReference>
<accession>A0A319CXR1</accession>
<evidence type="ECO:0000313" key="5">
    <source>
        <dbReference type="Proteomes" id="UP000247810"/>
    </source>
</evidence>
<feature type="repeat" description="WD" evidence="2">
    <location>
        <begin position="543"/>
        <end position="584"/>
    </location>
</feature>
<dbReference type="PROSITE" id="PS50294">
    <property type="entry name" value="WD_REPEATS_REGION"/>
    <property type="match status" value="1"/>
</dbReference>
<organism evidence="4 5">
    <name type="scientific">Aspergillus ellipticus CBS 707.79</name>
    <dbReference type="NCBI Taxonomy" id="1448320"/>
    <lineage>
        <taxon>Eukaryota</taxon>
        <taxon>Fungi</taxon>
        <taxon>Dikarya</taxon>
        <taxon>Ascomycota</taxon>
        <taxon>Pezizomycotina</taxon>
        <taxon>Eurotiomycetes</taxon>
        <taxon>Eurotiomycetidae</taxon>
        <taxon>Eurotiales</taxon>
        <taxon>Aspergillaceae</taxon>
        <taxon>Aspergillus</taxon>
        <taxon>Aspergillus subgen. Circumdati</taxon>
    </lineage>
</organism>
<keyword evidence="1" id="KW-0677">Repeat</keyword>
<dbReference type="Pfam" id="PF24883">
    <property type="entry name" value="NPHP3_N"/>
    <property type="match status" value="1"/>
</dbReference>
<protein>
    <recommendedName>
        <fullName evidence="3">Nephrocystin 3-like N-terminal domain-containing protein</fullName>
    </recommendedName>
</protein>
<evidence type="ECO:0000256" key="1">
    <source>
        <dbReference type="ARBA" id="ARBA00022737"/>
    </source>
</evidence>
<gene>
    <name evidence="4" type="ORF">BO71DRAFT_422970</name>
</gene>
<evidence type="ECO:0000259" key="3">
    <source>
        <dbReference type="Pfam" id="PF24883"/>
    </source>
</evidence>
<evidence type="ECO:0000313" key="4">
    <source>
        <dbReference type="EMBL" id="PYH89489.1"/>
    </source>
</evidence>
<dbReference type="PANTHER" id="PTHR10039">
    <property type="entry name" value="AMELOGENIN"/>
    <property type="match status" value="1"/>
</dbReference>
<dbReference type="SUPFAM" id="SSF50978">
    <property type="entry name" value="WD40 repeat-like"/>
    <property type="match status" value="1"/>
</dbReference>
<dbReference type="InterPro" id="IPR015943">
    <property type="entry name" value="WD40/YVTN_repeat-like_dom_sf"/>
</dbReference>
<dbReference type="PROSITE" id="PS50082">
    <property type="entry name" value="WD_REPEATS_2"/>
    <property type="match status" value="2"/>
</dbReference>
<dbReference type="Pfam" id="PF00400">
    <property type="entry name" value="WD40"/>
    <property type="match status" value="3"/>
</dbReference>
<proteinExistence type="predicted"/>
<dbReference type="VEuPathDB" id="FungiDB:BO71DRAFT_422970"/>
<dbReference type="PANTHER" id="PTHR10039:SF14">
    <property type="entry name" value="NACHT DOMAIN-CONTAINING PROTEIN"/>
    <property type="match status" value="1"/>
</dbReference>
<dbReference type="InterPro" id="IPR001680">
    <property type="entry name" value="WD40_rpt"/>
</dbReference>
<keyword evidence="2" id="KW-0853">WD repeat</keyword>